<sequence length="336" mass="35037">MSPKRPEQLKPGAPTRIAPFGAVAVAALLHTSAALGLTLEFAAPATTNATRQEALTSYRLPVGPWRDGTTPTTLTEGALDQTAWRIDAPGLTTLQLLAPLRDQIAAAGFTPLYECETDACGGFDFRYGTEVLAEPDMHVDLGDFRYLAAQRGGADGTEYLSLLVSRSSEAGFVQLIRVGANAPAIVAPPTARPIVSASTKSPLALPLSNLPADGIGARLESGGAVALDDLVFPSGTAELAAGDYASLAELAAWLAANPARKVALVGHTDASGTLEPNVALSQKRAEAVRARLTTLGIPADQISAEGVGYLAPRASNQTEEGRRMNRRVEVMLTSTQ</sequence>
<keyword evidence="2 4" id="KW-0472">Membrane</keyword>
<dbReference type="PROSITE" id="PS51123">
    <property type="entry name" value="OMPA_2"/>
    <property type="match status" value="1"/>
</dbReference>
<comment type="subcellular location">
    <subcellularLocation>
        <location evidence="1">Cell outer membrane</location>
    </subcellularLocation>
</comment>
<accession>A0A8X8H2Z2</accession>
<dbReference type="Pfam" id="PF00691">
    <property type="entry name" value="OmpA"/>
    <property type="match status" value="1"/>
</dbReference>
<dbReference type="SUPFAM" id="SSF103088">
    <property type="entry name" value="OmpA-like"/>
    <property type="match status" value="1"/>
</dbReference>
<evidence type="ECO:0000256" key="4">
    <source>
        <dbReference type="PROSITE-ProRule" id="PRU00473"/>
    </source>
</evidence>
<dbReference type="InterPro" id="IPR036737">
    <property type="entry name" value="OmpA-like_sf"/>
</dbReference>
<protein>
    <submittedName>
        <fullName evidence="6">OmpA family protein</fullName>
    </submittedName>
</protein>
<comment type="caution">
    <text evidence="6">The sequence shown here is derived from an EMBL/GenBank/DDBJ whole genome shotgun (WGS) entry which is preliminary data.</text>
</comment>
<name>A0A8X8H2Z2_9RHOB</name>
<dbReference type="PRINTS" id="PR01021">
    <property type="entry name" value="OMPADOMAIN"/>
</dbReference>
<dbReference type="Proteomes" id="UP000484076">
    <property type="component" value="Unassembled WGS sequence"/>
</dbReference>
<organism evidence="6 7">
    <name type="scientific">Fertoeibacter niger</name>
    <dbReference type="NCBI Taxonomy" id="2656921"/>
    <lineage>
        <taxon>Bacteria</taxon>
        <taxon>Pseudomonadati</taxon>
        <taxon>Pseudomonadota</taxon>
        <taxon>Alphaproteobacteria</taxon>
        <taxon>Rhodobacterales</taxon>
        <taxon>Paracoccaceae</taxon>
        <taxon>Fertoeibacter</taxon>
    </lineage>
</organism>
<evidence type="ECO:0000256" key="3">
    <source>
        <dbReference type="ARBA" id="ARBA00023237"/>
    </source>
</evidence>
<dbReference type="AlphaFoldDB" id="A0A8X8H2Z2"/>
<feature type="domain" description="OmpA-like" evidence="5">
    <location>
        <begin position="220"/>
        <end position="336"/>
    </location>
</feature>
<dbReference type="CDD" id="cd07185">
    <property type="entry name" value="OmpA_C-like"/>
    <property type="match status" value="1"/>
</dbReference>
<evidence type="ECO:0000259" key="5">
    <source>
        <dbReference type="PROSITE" id="PS51123"/>
    </source>
</evidence>
<dbReference type="RefSeq" id="WP_174539750.1">
    <property type="nucleotide sequence ID" value="NZ_WHUT02000005.1"/>
</dbReference>
<keyword evidence="7" id="KW-1185">Reference proteome</keyword>
<dbReference type="GO" id="GO:0009279">
    <property type="term" value="C:cell outer membrane"/>
    <property type="evidence" value="ECO:0007669"/>
    <property type="project" value="UniProtKB-SubCell"/>
</dbReference>
<keyword evidence="3" id="KW-0998">Cell outer membrane</keyword>
<dbReference type="Gene3D" id="3.30.1330.60">
    <property type="entry name" value="OmpA-like domain"/>
    <property type="match status" value="1"/>
</dbReference>
<dbReference type="PANTHER" id="PTHR30329">
    <property type="entry name" value="STATOR ELEMENT OF FLAGELLAR MOTOR COMPLEX"/>
    <property type="match status" value="1"/>
</dbReference>
<evidence type="ECO:0000256" key="1">
    <source>
        <dbReference type="ARBA" id="ARBA00004442"/>
    </source>
</evidence>
<dbReference type="InterPro" id="IPR006690">
    <property type="entry name" value="OMPA-like_CS"/>
</dbReference>
<dbReference type="PROSITE" id="PS01068">
    <property type="entry name" value="OMPA_1"/>
    <property type="match status" value="1"/>
</dbReference>
<dbReference type="InterPro" id="IPR006664">
    <property type="entry name" value="OMP_bac"/>
</dbReference>
<dbReference type="InterPro" id="IPR050330">
    <property type="entry name" value="Bact_OuterMem_StrucFunc"/>
</dbReference>
<reference evidence="6" key="1">
    <citation type="submission" date="2020-05" db="EMBL/GenBank/DDBJ databases">
        <title>Fertoebacter nigrum gen. nov., sp. nov., a new member of the family Rhodobacteraceae.</title>
        <authorList>
            <person name="Szuroczki S."/>
            <person name="Abbaszade G."/>
            <person name="Buni D."/>
            <person name="Schumann P."/>
            <person name="Toth E."/>
        </authorList>
    </citation>
    <scope>NUCLEOTIDE SEQUENCE</scope>
    <source>
        <strain evidence="6">RG-N-1a</strain>
    </source>
</reference>
<evidence type="ECO:0000313" key="7">
    <source>
        <dbReference type="Proteomes" id="UP000484076"/>
    </source>
</evidence>
<proteinExistence type="predicted"/>
<evidence type="ECO:0000313" key="6">
    <source>
        <dbReference type="EMBL" id="NUB44648.1"/>
    </source>
</evidence>
<dbReference type="PANTHER" id="PTHR30329:SF21">
    <property type="entry name" value="LIPOPROTEIN YIAD-RELATED"/>
    <property type="match status" value="1"/>
</dbReference>
<dbReference type="InterPro" id="IPR006665">
    <property type="entry name" value="OmpA-like"/>
</dbReference>
<dbReference type="EMBL" id="WHUT02000005">
    <property type="protein sequence ID" value="NUB44648.1"/>
    <property type="molecule type" value="Genomic_DNA"/>
</dbReference>
<evidence type="ECO:0000256" key="2">
    <source>
        <dbReference type="ARBA" id="ARBA00023136"/>
    </source>
</evidence>
<gene>
    <name evidence="6" type="ORF">GEU84_009660</name>
</gene>